<feature type="region of interest" description="Disordered" evidence="1">
    <location>
        <begin position="1"/>
        <end position="37"/>
    </location>
</feature>
<sequence length="58" mass="6717">MAKTKRILKSVGRELKKNPPKILAKTRRKRGKAAAERQRVAILLSKARKRGARIKRKR</sequence>
<gene>
    <name evidence="2" type="ORF">LCGC14_2776320</name>
</gene>
<dbReference type="AlphaFoldDB" id="A0A0F9BL65"/>
<name>A0A0F9BL65_9ZZZZ</name>
<protein>
    <submittedName>
        <fullName evidence="2">Uncharacterized protein</fullName>
    </submittedName>
</protein>
<evidence type="ECO:0000313" key="2">
    <source>
        <dbReference type="EMBL" id="KKK85136.1"/>
    </source>
</evidence>
<evidence type="ECO:0000256" key="1">
    <source>
        <dbReference type="SAM" id="MobiDB-lite"/>
    </source>
</evidence>
<reference evidence="2" key="1">
    <citation type="journal article" date="2015" name="Nature">
        <title>Complex archaea that bridge the gap between prokaryotes and eukaryotes.</title>
        <authorList>
            <person name="Spang A."/>
            <person name="Saw J.H."/>
            <person name="Jorgensen S.L."/>
            <person name="Zaremba-Niedzwiedzka K."/>
            <person name="Martijn J."/>
            <person name="Lind A.E."/>
            <person name="van Eijk R."/>
            <person name="Schleper C."/>
            <person name="Guy L."/>
            <person name="Ettema T.J."/>
        </authorList>
    </citation>
    <scope>NUCLEOTIDE SEQUENCE</scope>
</reference>
<proteinExistence type="predicted"/>
<organism evidence="2">
    <name type="scientific">marine sediment metagenome</name>
    <dbReference type="NCBI Taxonomy" id="412755"/>
    <lineage>
        <taxon>unclassified sequences</taxon>
        <taxon>metagenomes</taxon>
        <taxon>ecological metagenomes</taxon>
    </lineage>
</organism>
<comment type="caution">
    <text evidence="2">The sequence shown here is derived from an EMBL/GenBank/DDBJ whole genome shotgun (WGS) entry which is preliminary data.</text>
</comment>
<accession>A0A0F9BL65</accession>
<dbReference type="EMBL" id="LAZR01051450">
    <property type="protein sequence ID" value="KKK85136.1"/>
    <property type="molecule type" value="Genomic_DNA"/>
</dbReference>